<dbReference type="InterPro" id="IPR013955">
    <property type="entry name" value="Rep_factor-A_C"/>
</dbReference>
<keyword evidence="5" id="KW-0238">DNA-binding</keyword>
<keyword evidence="6" id="KW-0175">Coiled coil</keyword>
<comment type="similarity">
    <text evidence="1">Belongs to the replication factor A protein 1 family.</text>
</comment>
<evidence type="ECO:0000313" key="9">
    <source>
        <dbReference type="EMBL" id="CAD1839751.1"/>
    </source>
</evidence>
<evidence type="ECO:0000256" key="6">
    <source>
        <dbReference type="SAM" id="Coils"/>
    </source>
</evidence>
<dbReference type="SUPFAM" id="SSF50249">
    <property type="entry name" value="Nucleic acid-binding proteins"/>
    <property type="match status" value="2"/>
</dbReference>
<dbReference type="Gene3D" id="2.40.50.140">
    <property type="entry name" value="Nucleic acid-binding proteins"/>
    <property type="match status" value="1"/>
</dbReference>
<dbReference type="EMBL" id="LR862134">
    <property type="protein sequence ID" value="CAD1839751.1"/>
    <property type="molecule type" value="Genomic_DNA"/>
</dbReference>
<evidence type="ECO:0000256" key="5">
    <source>
        <dbReference type="ARBA" id="ARBA00023125"/>
    </source>
</evidence>
<feature type="domain" description="Replication protein A 70 kDa DNA-binding subunit B/D first OB fold" evidence="7">
    <location>
        <begin position="5"/>
        <end position="103"/>
    </location>
</feature>
<dbReference type="Pfam" id="PF08646">
    <property type="entry name" value="Rep_fac-A_C"/>
    <property type="match status" value="1"/>
</dbReference>
<dbReference type="InterPro" id="IPR003871">
    <property type="entry name" value="RFA1B/D_OB_1st"/>
</dbReference>
<protein>
    <recommendedName>
        <fullName evidence="10">Replication factor A C-terminal domain-containing protein</fullName>
    </recommendedName>
</protein>
<dbReference type="InterPro" id="IPR012340">
    <property type="entry name" value="NA-bd_OB-fold"/>
</dbReference>
<dbReference type="AlphaFoldDB" id="A0A6V7Q9T6"/>
<gene>
    <name evidence="9" type="ORF">CB5_LOCUS22962</name>
</gene>
<evidence type="ECO:0008006" key="10">
    <source>
        <dbReference type="Google" id="ProtNLM"/>
    </source>
</evidence>
<dbReference type="GO" id="GO:0008270">
    <property type="term" value="F:zinc ion binding"/>
    <property type="evidence" value="ECO:0007669"/>
    <property type="project" value="UniProtKB-KW"/>
</dbReference>
<keyword evidence="3" id="KW-0863">Zinc-finger</keyword>
<dbReference type="InterPro" id="IPR047192">
    <property type="entry name" value="Euk_RPA1_DBD_C"/>
</dbReference>
<keyword evidence="4" id="KW-0862">Zinc</keyword>
<name>A0A6V7Q9T6_ANACO</name>
<evidence type="ECO:0000256" key="3">
    <source>
        <dbReference type="ARBA" id="ARBA00022771"/>
    </source>
</evidence>
<dbReference type="CDD" id="cd04476">
    <property type="entry name" value="RPA1_DBD_C"/>
    <property type="match status" value="1"/>
</dbReference>
<keyword evidence="2" id="KW-0479">Metal-binding</keyword>
<dbReference type="CDD" id="cd04480">
    <property type="entry name" value="RPA1_DBD_A_like"/>
    <property type="match status" value="1"/>
</dbReference>
<evidence type="ECO:0000259" key="8">
    <source>
        <dbReference type="Pfam" id="PF08646"/>
    </source>
</evidence>
<evidence type="ECO:0000259" key="7">
    <source>
        <dbReference type="Pfam" id="PF02721"/>
    </source>
</evidence>
<dbReference type="PANTHER" id="PTHR47165">
    <property type="entry name" value="OS03G0429900 PROTEIN"/>
    <property type="match status" value="1"/>
</dbReference>
<reference evidence="9" key="1">
    <citation type="submission" date="2020-07" db="EMBL/GenBank/DDBJ databases">
        <authorList>
            <person name="Lin J."/>
        </authorList>
    </citation>
    <scope>NUCLEOTIDE SEQUENCE</scope>
</reference>
<organism evidence="9">
    <name type="scientific">Ananas comosus var. bracteatus</name>
    <name type="common">red pineapple</name>
    <dbReference type="NCBI Taxonomy" id="296719"/>
    <lineage>
        <taxon>Eukaryota</taxon>
        <taxon>Viridiplantae</taxon>
        <taxon>Streptophyta</taxon>
        <taxon>Embryophyta</taxon>
        <taxon>Tracheophyta</taxon>
        <taxon>Spermatophyta</taxon>
        <taxon>Magnoliopsida</taxon>
        <taxon>Liliopsida</taxon>
        <taxon>Poales</taxon>
        <taxon>Bromeliaceae</taxon>
        <taxon>Bromelioideae</taxon>
        <taxon>Ananas</taxon>
    </lineage>
</organism>
<proteinExistence type="inferred from homology"/>
<dbReference type="GO" id="GO:0003677">
    <property type="term" value="F:DNA binding"/>
    <property type="evidence" value="ECO:0007669"/>
    <property type="project" value="UniProtKB-KW"/>
</dbReference>
<dbReference type="Pfam" id="PF02721">
    <property type="entry name" value="DUF223"/>
    <property type="match status" value="1"/>
</dbReference>
<feature type="coiled-coil region" evidence="6">
    <location>
        <begin position="241"/>
        <end position="275"/>
    </location>
</feature>
<evidence type="ECO:0000256" key="2">
    <source>
        <dbReference type="ARBA" id="ARBA00022723"/>
    </source>
</evidence>
<dbReference type="PANTHER" id="PTHR47165:SF4">
    <property type="entry name" value="OS03G0429900 PROTEIN"/>
    <property type="match status" value="1"/>
</dbReference>
<accession>A0A6V7Q9T6</accession>
<feature type="domain" description="Replication factor A C-terminal" evidence="8">
    <location>
        <begin position="109"/>
        <end position="219"/>
    </location>
</feature>
<sequence length="288" mass="33299">MEFVLLKELTLAQQHCKIRTRISRMWESTTPLLKNNILSLDCLLIDEEGYTMQATVRKFDADHFRTLLSEGDVYIFENFNVVPSRNTYKVVDRKYMVQISKWTHGVKYTCKGKIVGIDTTYGWWYKACYDCKGAVKDYDDNFWCARCGKNNQAPIPWYKLNSIVEDETGSTEFTIFGKVAQDLIHVPAQQLAIASNSDRFVLPPVVKNIIGQTYIFQILPDKRRASTNLKSFRVAKIFPTDLKIKGKNKEFENNLQEIEEEIVENTRAVQEIDDIVEEISPTQLLQST</sequence>
<evidence type="ECO:0000256" key="1">
    <source>
        <dbReference type="ARBA" id="ARBA00005690"/>
    </source>
</evidence>
<evidence type="ECO:0000256" key="4">
    <source>
        <dbReference type="ARBA" id="ARBA00022833"/>
    </source>
</evidence>